<evidence type="ECO:0000313" key="2">
    <source>
        <dbReference type="Proteomes" id="UP001207440"/>
    </source>
</evidence>
<name>A0AAP3EUJ0_RIEAN</name>
<accession>A0AAP3EUJ0</accession>
<proteinExistence type="predicted"/>
<dbReference type="InterPro" id="IPR036249">
    <property type="entry name" value="Thioredoxin-like_sf"/>
</dbReference>
<sequence length="187" mass="21946">MKNYWDKAVSFEAYLEETHHRIGHPKTEEEAEKKPYYELGLQRMNRMLKAFKPTDEDSKTLETKKFNGKILIISEPWCGDASQLVPVLARFFEGRNDVRLFYRDSDTSLIDQFLTNGGRSIPKVLILDENFNVIKTWGPRPKYGVELFEKFKASPETYSKEEFYNDLQVYYAKNKGKDALNEILELL</sequence>
<comment type="caution">
    <text evidence="1">The sequence shown here is derived from an EMBL/GenBank/DDBJ whole genome shotgun (WGS) entry which is preliminary data.</text>
</comment>
<dbReference type="Pfam" id="PF14595">
    <property type="entry name" value="Thioredoxin_9"/>
    <property type="match status" value="1"/>
</dbReference>
<organism evidence="1 2">
    <name type="scientific">Riemerella anatipestifer</name>
    <name type="common">Moraxella anatipestifer</name>
    <dbReference type="NCBI Taxonomy" id="34085"/>
    <lineage>
        <taxon>Bacteria</taxon>
        <taxon>Pseudomonadati</taxon>
        <taxon>Bacteroidota</taxon>
        <taxon>Flavobacteriia</taxon>
        <taxon>Flavobacteriales</taxon>
        <taxon>Weeksellaceae</taxon>
        <taxon>Riemerella</taxon>
    </lineage>
</organism>
<dbReference type="Proteomes" id="UP001207440">
    <property type="component" value="Unassembled WGS sequence"/>
</dbReference>
<dbReference type="EMBL" id="JAOZYT010000067">
    <property type="protein sequence ID" value="MCW0524487.1"/>
    <property type="molecule type" value="Genomic_DNA"/>
</dbReference>
<protein>
    <submittedName>
        <fullName evidence="1">Thioredoxin family protein</fullName>
    </submittedName>
</protein>
<dbReference type="AlphaFoldDB" id="A0AAP3EUJ0"/>
<evidence type="ECO:0000313" key="1">
    <source>
        <dbReference type="EMBL" id="MCW0524487.1"/>
    </source>
</evidence>
<dbReference type="Gene3D" id="3.40.30.10">
    <property type="entry name" value="Glutaredoxin"/>
    <property type="match status" value="1"/>
</dbReference>
<dbReference type="RefSeq" id="WP_064970680.1">
    <property type="nucleotide sequence ID" value="NZ_CP029760.1"/>
</dbReference>
<dbReference type="SUPFAM" id="SSF52833">
    <property type="entry name" value="Thioredoxin-like"/>
    <property type="match status" value="1"/>
</dbReference>
<reference evidence="1" key="1">
    <citation type="submission" date="2022-10" db="EMBL/GenBank/DDBJ databases">
        <title>Sifting through the core-genome to identify putative cross-protective antigens against Riemerella anatipestifer.</title>
        <authorList>
            <person name="Zheng X."/>
            <person name="Zhang W."/>
        </authorList>
    </citation>
    <scope>NUCLEOTIDE SEQUENCE</scope>
    <source>
        <strain evidence="1">ZWRA178</strain>
    </source>
</reference>
<gene>
    <name evidence="1" type="ORF">OKE68_09190</name>
</gene>